<dbReference type="InterPro" id="IPR046816">
    <property type="entry name" value="MmeI_Mtase"/>
</dbReference>
<keyword evidence="2 10" id="KW-0489">Methyltransferase</keyword>
<accession>A0A7Y0USR9</accession>
<dbReference type="GO" id="GO:0009007">
    <property type="term" value="F:site-specific DNA-methyltransferase (adenine-specific) activity"/>
    <property type="evidence" value="ECO:0007669"/>
    <property type="project" value="UniProtKB-EC"/>
</dbReference>
<dbReference type="EC" id="2.1.1.72" evidence="1"/>
<feature type="domain" description="MmeI-like helicase spacer" evidence="6">
    <location>
        <begin position="202"/>
        <end position="276"/>
    </location>
</feature>
<evidence type="ECO:0000256" key="2">
    <source>
        <dbReference type="ARBA" id="ARBA00022603"/>
    </source>
</evidence>
<dbReference type="PANTHER" id="PTHR33841">
    <property type="entry name" value="DNA METHYLTRANSFERASE YEEA-RELATED"/>
    <property type="match status" value="1"/>
</dbReference>
<gene>
    <name evidence="10" type="ORF">HHJ77_03720</name>
</gene>
<feature type="domain" description="MmeI-like N-terminal" evidence="5">
    <location>
        <begin position="7"/>
        <end position="184"/>
    </location>
</feature>
<dbReference type="InterPro" id="IPR046819">
    <property type="entry name" value="MmeI_hel"/>
</dbReference>
<dbReference type="Gene3D" id="3.40.50.150">
    <property type="entry name" value="Vaccinia Virus protein VP39"/>
    <property type="match status" value="1"/>
</dbReference>
<dbReference type="InterPro" id="IPR046820">
    <property type="entry name" value="MmeI_TRD"/>
</dbReference>
<organism evidence="10 11">
    <name type="scientific">Mobiluncus mulieris</name>
    <dbReference type="NCBI Taxonomy" id="2052"/>
    <lineage>
        <taxon>Bacteria</taxon>
        <taxon>Bacillati</taxon>
        <taxon>Actinomycetota</taxon>
        <taxon>Actinomycetes</taxon>
        <taxon>Actinomycetales</taxon>
        <taxon>Actinomycetaceae</taxon>
        <taxon>Mobiluncus</taxon>
    </lineage>
</organism>
<evidence type="ECO:0000256" key="1">
    <source>
        <dbReference type="ARBA" id="ARBA00011900"/>
    </source>
</evidence>
<dbReference type="InterPro" id="IPR046818">
    <property type="entry name" value="MmeI_C"/>
</dbReference>
<feature type="domain" description="MmeI-like DNA-methyltransferase" evidence="9">
    <location>
        <begin position="367"/>
        <end position="625"/>
    </location>
</feature>
<reference evidence="10 11" key="1">
    <citation type="submission" date="2020-04" db="EMBL/GenBank/DDBJ databases">
        <title>Antimicrobial susceptibility and clonality of vaginal-derived multi-drug resistant Mobiluncus isolates in China.</title>
        <authorList>
            <person name="Zhang X."/>
        </authorList>
    </citation>
    <scope>NUCLEOTIDE SEQUENCE [LARGE SCALE GENOMIC DNA]</scope>
    <source>
        <strain evidence="10 11">12</strain>
    </source>
</reference>
<dbReference type="EMBL" id="JABCUS010000006">
    <property type="protein sequence ID" value="NMX03065.1"/>
    <property type="molecule type" value="Genomic_DNA"/>
</dbReference>
<dbReference type="InterPro" id="IPR050953">
    <property type="entry name" value="N4_N6_ade-DNA_methylase"/>
</dbReference>
<comment type="catalytic activity">
    <reaction evidence="4">
        <text>a 2'-deoxyadenosine in DNA + S-adenosyl-L-methionine = an N(6)-methyl-2'-deoxyadenosine in DNA + S-adenosyl-L-homocysteine + H(+)</text>
        <dbReference type="Rhea" id="RHEA:15197"/>
        <dbReference type="Rhea" id="RHEA-COMP:12418"/>
        <dbReference type="Rhea" id="RHEA-COMP:12419"/>
        <dbReference type="ChEBI" id="CHEBI:15378"/>
        <dbReference type="ChEBI" id="CHEBI:57856"/>
        <dbReference type="ChEBI" id="CHEBI:59789"/>
        <dbReference type="ChEBI" id="CHEBI:90615"/>
        <dbReference type="ChEBI" id="CHEBI:90616"/>
        <dbReference type="EC" id="2.1.1.72"/>
    </reaction>
</comment>
<dbReference type="PANTHER" id="PTHR33841:SF1">
    <property type="entry name" value="DNA METHYLTRANSFERASE A"/>
    <property type="match status" value="1"/>
</dbReference>
<name>A0A7Y0USR9_9ACTO</name>
<dbReference type="Pfam" id="PF20464">
    <property type="entry name" value="MmeI_N"/>
    <property type="match status" value="1"/>
</dbReference>
<dbReference type="SUPFAM" id="SSF53335">
    <property type="entry name" value="S-adenosyl-L-methionine-dependent methyltransferases"/>
    <property type="match status" value="1"/>
</dbReference>
<dbReference type="Proteomes" id="UP000575397">
    <property type="component" value="Unassembled WGS sequence"/>
</dbReference>
<dbReference type="Pfam" id="PF20473">
    <property type="entry name" value="MmeI_Mtase"/>
    <property type="match status" value="1"/>
</dbReference>
<dbReference type="InterPro" id="IPR046817">
    <property type="entry name" value="MmeI_N"/>
</dbReference>
<evidence type="ECO:0000313" key="10">
    <source>
        <dbReference type="EMBL" id="NMX03065.1"/>
    </source>
</evidence>
<sequence>MAIDRNAARAFTARWAGHGYEKGEAQKFWLDLLEHVLGYKQTESVLFEHPVDSGGFIDVWIADAGVMVEQKSLGVDLDKPEPRQGVMKTPLKQVMDYAEELPLNQRPRFLVTCNFSRFRVYDANRGGRAVLSKAPDFEFTLEEFGEHPEYLGFIVDSKNSRLEKEKDVSIQAGGLIGRLYEMFEACYGDENGQPQIDDDIRHALNVLCVRLVFCLYCEDAGLFEKDGFYRYLKEAAPGDIRYRLQRLFKALDTPLDQRDPFDESLRNFPYVNGGLFTDETEIPPFTPEMKDLLLNEISGPVDWSQISPTIFGGIFESTLNPETRSQGGMHYTSPENIHKVIDPLFLDDLKAELAAVEETPGLTPRQKTNRYKDFHHKLCSLKFLDPASGSGNFLTETYLQLRHLENQVLFKLQSGQAAMALGEDQATGQRVSLSQFYGIEINEFAVKVAEAALWISRLKANGEPGMISADNNKHDFPLLEHANITCANALSLDWNQVLPAGQCTYVLGNPPFIGARNQVKAQKAELQAVFHHAKNSGNIDYVACWYLKAAEYMQLNPGVRTAFVSTNSICQGEQVANMWNPITDLGVHIDFAHTTFRWKNEASDQAHVFVIIVGFSCQNLPKKLYVHAEPDAEAIEVEAKNINAYLVDGPEVFVWNRNTPLCDVPTMGIGNKPIDGGNYLFKPEEMAEFLEQEPQAEPYFHPWMGAKEFIRGEQRYVLWLGDVPPAELLRLPLCRERMSRVQVFRQASKSKPTQKIAQTPARFHVENIPGVDSIFVPRVSSERRDYVPMGFIDSSVFASDSALIIPGGGLYHLGVLMSRVHNAWLRRVGGRLKGDYRYSAGVVYNTFVWPEVTPGQREAIEATAQGILDVRAGYPEAALAELYDPGKMPDDLKAAHERNNHAVAKAYGVSPKTANLGRFLTASHSDCADMRLTPRGAAYQLSPEASETEIVTHLFHLYARATAKT</sequence>
<comment type="caution">
    <text evidence="10">The sequence shown here is derived from an EMBL/GenBank/DDBJ whole genome shotgun (WGS) entry which is preliminary data.</text>
</comment>
<dbReference type="AlphaFoldDB" id="A0A7Y0USR9"/>
<evidence type="ECO:0000256" key="4">
    <source>
        <dbReference type="ARBA" id="ARBA00047942"/>
    </source>
</evidence>
<dbReference type="GO" id="GO:0032259">
    <property type="term" value="P:methylation"/>
    <property type="evidence" value="ECO:0007669"/>
    <property type="project" value="UniProtKB-KW"/>
</dbReference>
<proteinExistence type="predicted"/>
<dbReference type="InterPro" id="IPR029063">
    <property type="entry name" value="SAM-dependent_MTases_sf"/>
</dbReference>
<dbReference type="Pfam" id="PF20466">
    <property type="entry name" value="MmeI_TRD"/>
    <property type="match status" value="1"/>
</dbReference>
<dbReference type="RefSeq" id="WP_169762388.1">
    <property type="nucleotide sequence ID" value="NZ_JABCUQ010000002.1"/>
</dbReference>
<dbReference type="Pfam" id="PF20467">
    <property type="entry name" value="MmeI_C"/>
    <property type="match status" value="1"/>
</dbReference>
<evidence type="ECO:0000259" key="5">
    <source>
        <dbReference type="Pfam" id="PF20464"/>
    </source>
</evidence>
<feature type="domain" description="MmeI-like C-terminal" evidence="8">
    <location>
        <begin position="853"/>
        <end position="914"/>
    </location>
</feature>
<keyword evidence="3 10" id="KW-0808">Transferase</keyword>
<evidence type="ECO:0000256" key="3">
    <source>
        <dbReference type="ARBA" id="ARBA00022679"/>
    </source>
</evidence>
<evidence type="ECO:0000259" key="9">
    <source>
        <dbReference type="Pfam" id="PF20473"/>
    </source>
</evidence>
<evidence type="ECO:0000259" key="7">
    <source>
        <dbReference type="Pfam" id="PF20466"/>
    </source>
</evidence>
<evidence type="ECO:0000259" key="6">
    <source>
        <dbReference type="Pfam" id="PF20465"/>
    </source>
</evidence>
<evidence type="ECO:0000313" key="11">
    <source>
        <dbReference type="Proteomes" id="UP000575397"/>
    </source>
</evidence>
<evidence type="ECO:0000259" key="8">
    <source>
        <dbReference type="Pfam" id="PF20467"/>
    </source>
</evidence>
<protein>
    <recommendedName>
        <fullName evidence="1">site-specific DNA-methyltransferase (adenine-specific)</fullName>
        <ecNumber evidence="1">2.1.1.72</ecNumber>
    </recommendedName>
</protein>
<dbReference type="Pfam" id="PF20465">
    <property type="entry name" value="MmeI_hel"/>
    <property type="match status" value="1"/>
</dbReference>
<feature type="domain" description="MmeI-like target recognition" evidence="7">
    <location>
        <begin position="648"/>
        <end position="851"/>
    </location>
</feature>